<accession>A0A9W8RQN3</accession>
<proteinExistence type="predicted"/>
<name>A0A9W8RQN3_9HYPO</name>
<organism evidence="1 2">
    <name type="scientific">Fusarium torreyae</name>
    <dbReference type="NCBI Taxonomy" id="1237075"/>
    <lineage>
        <taxon>Eukaryota</taxon>
        <taxon>Fungi</taxon>
        <taxon>Dikarya</taxon>
        <taxon>Ascomycota</taxon>
        <taxon>Pezizomycotina</taxon>
        <taxon>Sordariomycetes</taxon>
        <taxon>Hypocreomycetidae</taxon>
        <taxon>Hypocreales</taxon>
        <taxon>Nectriaceae</taxon>
        <taxon>Fusarium</taxon>
    </lineage>
</organism>
<comment type="caution">
    <text evidence="1">The sequence shown here is derived from an EMBL/GenBank/DDBJ whole genome shotgun (WGS) entry which is preliminary data.</text>
</comment>
<protein>
    <recommendedName>
        <fullName evidence="3">BTB domain-containing protein</fullName>
    </recommendedName>
</protein>
<evidence type="ECO:0000313" key="2">
    <source>
        <dbReference type="Proteomes" id="UP001152049"/>
    </source>
</evidence>
<dbReference type="OrthoDB" id="5326346at2759"/>
<dbReference type="InterPro" id="IPR011333">
    <property type="entry name" value="SKP1/BTB/POZ_sf"/>
</dbReference>
<evidence type="ECO:0000313" key="1">
    <source>
        <dbReference type="EMBL" id="KAJ4249158.1"/>
    </source>
</evidence>
<dbReference type="Proteomes" id="UP001152049">
    <property type="component" value="Unassembled WGS sequence"/>
</dbReference>
<keyword evidence="2" id="KW-1185">Reference proteome</keyword>
<dbReference type="AlphaFoldDB" id="A0A9W8RQN3"/>
<dbReference type="EMBL" id="JAOQAZ010000034">
    <property type="protein sequence ID" value="KAJ4249158.1"/>
    <property type="molecule type" value="Genomic_DNA"/>
</dbReference>
<dbReference type="Gene3D" id="3.30.710.10">
    <property type="entry name" value="Potassium Channel Kv1.1, Chain A"/>
    <property type="match status" value="1"/>
</dbReference>
<evidence type="ECO:0008006" key="3">
    <source>
        <dbReference type="Google" id="ProtNLM"/>
    </source>
</evidence>
<gene>
    <name evidence="1" type="ORF">NW762_012493</name>
</gene>
<sequence length="254" mass="28302">MTILYENIDPDGDVLIIIPYATGNCQSADEPEAIDESRAVVETDARAGPEASVEPKAPSEPVAADELVATNEPTSAEVDSVEESLSELRFKVSKKHLTIASQRARTMFKSKCKETQKSEVDGLYHWTIEPMFDPEALRIVLRIIHAQAQHLPNHVPLEMIVSIAEVADDLRCHEALSFFVEVWIDRLSQSVPNQMCSELVQWIFIASVFGLDEKFKQASRVAIMHSTGPIDVSGLPMRPEISGLNKRDRIFSMT</sequence>
<reference evidence="1" key="1">
    <citation type="submission" date="2022-09" db="EMBL/GenBank/DDBJ databases">
        <title>Fusarium specimens isolated from Avocado Roots.</title>
        <authorList>
            <person name="Stajich J."/>
            <person name="Roper C."/>
            <person name="Heimlech-Rivalta G."/>
        </authorList>
    </citation>
    <scope>NUCLEOTIDE SEQUENCE</scope>
    <source>
        <strain evidence="1">CF00136</strain>
    </source>
</reference>